<feature type="region of interest" description="Disordered" evidence="1">
    <location>
        <begin position="23"/>
        <end position="46"/>
    </location>
</feature>
<dbReference type="GO" id="GO:0003676">
    <property type="term" value="F:nucleic acid binding"/>
    <property type="evidence" value="ECO:0007669"/>
    <property type="project" value="InterPro"/>
</dbReference>
<dbReference type="Pfam" id="PF13976">
    <property type="entry name" value="gag_pre-integrs"/>
    <property type="match status" value="1"/>
</dbReference>
<dbReference type="InterPro" id="IPR025724">
    <property type="entry name" value="GAG-pre-integrase_dom"/>
</dbReference>
<dbReference type="InterPro" id="IPR039537">
    <property type="entry name" value="Retrotran_Ty1/copia-like"/>
</dbReference>
<reference evidence="3 4" key="1">
    <citation type="submission" date="2022-01" db="EMBL/GenBank/DDBJ databases">
        <authorList>
            <person name="Xiong W."/>
            <person name="Schranz E."/>
        </authorList>
    </citation>
    <scope>NUCLEOTIDE SEQUENCE [LARGE SCALE GENOMIC DNA]</scope>
</reference>
<dbReference type="InterPro" id="IPR036397">
    <property type="entry name" value="RNaseH_sf"/>
</dbReference>
<protein>
    <recommendedName>
        <fullName evidence="2">GAG-pre-integrase domain-containing protein</fullName>
    </recommendedName>
</protein>
<evidence type="ECO:0000313" key="4">
    <source>
        <dbReference type="Proteomes" id="UP001157418"/>
    </source>
</evidence>
<dbReference type="AlphaFoldDB" id="A0AAU9MLY1"/>
<dbReference type="PANTHER" id="PTHR42648">
    <property type="entry name" value="TRANSPOSASE, PUTATIVE-RELATED"/>
    <property type="match status" value="1"/>
</dbReference>
<dbReference type="EMBL" id="CAKMRJ010002223">
    <property type="protein sequence ID" value="CAH1428106.1"/>
    <property type="molecule type" value="Genomic_DNA"/>
</dbReference>
<keyword evidence="4" id="KW-1185">Reference proteome</keyword>
<gene>
    <name evidence="3" type="ORF">LVIROSA_LOCUS15058</name>
</gene>
<evidence type="ECO:0000313" key="3">
    <source>
        <dbReference type="EMBL" id="CAH1428106.1"/>
    </source>
</evidence>
<dbReference type="Gene3D" id="3.30.420.10">
    <property type="entry name" value="Ribonuclease H-like superfamily/Ribonuclease H"/>
    <property type="match status" value="1"/>
</dbReference>
<accession>A0AAU9MLY1</accession>
<dbReference type="Proteomes" id="UP001157418">
    <property type="component" value="Unassembled WGS sequence"/>
</dbReference>
<evidence type="ECO:0000256" key="1">
    <source>
        <dbReference type="SAM" id="MobiDB-lite"/>
    </source>
</evidence>
<comment type="caution">
    <text evidence="3">The sequence shown here is derived from an EMBL/GenBank/DDBJ whole genome shotgun (WGS) entry which is preliminary data.</text>
</comment>
<dbReference type="InterPro" id="IPR012337">
    <property type="entry name" value="RNaseH-like_sf"/>
</dbReference>
<dbReference type="SUPFAM" id="SSF53098">
    <property type="entry name" value="Ribonuclease H-like"/>
    <property type="match status" value="1"/>
</dbReference>
<dbReference type="PANTHER" id="PTHR42648:SF22">
    <property type="entry name" value="REVERSE TRANSCRIPTASE TY1_COPIA-TYPE DOMAIN-CONTAINING PROTEIN"/>
    <property type="match status" value="1"/>
</dbReference>
<sequence length="214" mass="24366">MLKHTKDQCFKLVGYPEWWNDGHKKTGVPTEKGKAAMGSGTDDNQMQGSFGGIATSGVKSDEGDDFRTGLIIGRGTERRGLYYVDEVTQHGTVMLAHGTPNREAWLWHRRLGHPSTGYLHLLFPKIFPSSNVLVCETCVLAKRHRQTFKLNNTRVNLPFSLIHSDVWGPAEVNGGQGFYFFLLFVDDCTRMTWVYFLKHKSKVFKFFTMFHAMV</sequence>
<proteinExistence type="predicted"/>
<organism evidence="3 4">
    <name type="scientific">Lactuca virosa</name>
    <dbReference type="NCBI Taxonomy" id="75947"/>
    <lineage>
        <taxon>Eukaryota</taxon>
        <taxon>Viridiplantae</taxon>
        <taxon>Streptophyta</taxon>
        <taxon>Embryophyta</taxon>
        <taxon>Tracheophyta</taxon>
        <taxon>Spermatophyta</taxon>
        <taxon>Magnoliopsida</taxon>
        <taxon>eudicotyledons</taxon>
        <taxon>Gunneridae</taxon>
        <taxon>Pentapetalae</taxon>
        <taxon>asterids</taxon>
        <taxon>campanulids</taxon>
        <taxon>Asterales</taxon>
        <taxon>Asteraceae</taxon>
        <taxon>Cichorioideae</taxon>
        <taxon>Cichorieae</taxon>
        <taxon>Lactucinae</taxon>
        <taxon>Lactuca</taxon>
    </lineage>
</organism>
<name>A0AAU9MLY1_9ASTR</name>
<evidence type="ECO:0000259" key="2">
    <source>
        <dbReference type="Pfam" id="PF13976"/>
    </source>
</evidence>
<feature type="domain" description="GAG-pre-integrase" evidence="2">
    <location>
        <begin position="80"/>
        <end position="142"/>
    </location>
</feature>